<organism evidence="3 4">
    <name type="scientific">Trichophyton verrucosum (strain HKI 0517)</name>
    <dbReference type="NCBI Taxonomy" id="663202"/>
    <lineage>
        <taxon>Eukaryota</taxon>
        <taxon>Fungi</taxon>
        <taxon>Dikarya</taxon>
        <taxon>Ascomycota</taxon>
        <taxon>Pezizomycotina</taxon>
        <taxon>Eurotiomycetes</taxon>
        <taxon>Eurotiomycetidae</taxon>
        <taxon>Onygenales</taxon>
        <taxon>Arthrodermataceae</taxon>
        <taxon>Trichophyton</taxon>
    </lineage>
</organism>
<reference evidence="4" key="1">
    <citation type="journal article" date="2011" name="Genome Biol.">
        <title>Comparative and functional genomics provide insights into the pathogenicity of dermatophytic fungi.</title>
        <authorList>
            <person name="Burmester A."/>
            <person name="Shelest E."/>
            <person name="Gloeckner G."/>
            <person name="Heddergott C."/>
            <person name="Schindler S."/>
            <person name="Staib P."/>
            <person name="Heidel A."/>
            <person name="Felder M."/>
            <person name="Petzold A."/>
            <person name="Szafranski K."/>
            <person name="Feuermann M."/>
            <person name="Pedruzzi I."/>
            <person name="Priebe S."/>
            <person name="Groth M."/>
            <person name="Winkler R."/>
            <person name="Li W."/>
            <person name="Kniemeyer O."/>
            <person name="Schroeckh V."/>
            <person name="Hertweck C."/>
            <person name="Hube B."/>
            <person name="White T.C."/>
            <person name="Platzer M."/>
            <person name="Guthke R."/>
            <person name="Heitman J."/>
            <person name="Woestemeyer J."/>
            <person name="Zipfel P.F."/>
            <person name="Monod M."/>
            <person name="Brakhage A.A."/>
        </authorList>
    </citation>
    <scope>NUCLEOTIDE SEQUENCE [LARGE SCALE GENOMIC DNA]</scope>
    <source>
        <strain evidence="4">HKI 0517</strain>
    </source>
</reference>
<keyword evidence="2" id="KW-0812">Transmembrane</keyword>
<dbReference type="RefSeq" id="XP_003022453.1">
    <property type="nucleotide sequence ID" value="XM_003022407.1"/>
</dbReference>
<feature type="compositionally biased region" description="Pro residues" evidence="1">
    <location>
        <begin position="61"/>
        <end position="77"/>
    </location>
</feature>
<dbReference type="GeneID" id="9581000"/>
<evidence type="ECO:0000313" key="3">
    <source>
        <dbReference type="EMBL" id="EFE41835.1"/>
    </source>
</evidence>
<name>D4D8G7_TRIVH</name>
<comment type="caution">
    <text evidence="3">The sequence shown here is derived from an EMBL/GenBank/DDBJ whole genome shotgun (WGS) entry which is preliminary data.</text>
</comment>
<keyword evidence="4" id="KW-1185">Reference proteome</keyword>
<dbReference type="KEGG" id="tve:TRV_03403"/>
<dbReference type="AlphaFoldDB" id="D4D8G7"/>
<dbReference type="OrthoDB" id="5294241at2759"/>
<keyword evidence="2" id="KW-0472">Membrane</keyword>
<dbReference type="EMBL" id="ACYE01000177">
    <property type="protein sequence ID" value="EFE41835.1"/>
    <property type="molecule type" value="Genomic_DNA"/>
</dbReference>
<feature type="region of interest" description="Disordered" evidence="1">
    <location>
        <begin position="57"/>
        <end position="77"/>
    </location>
</feature>
<feature type="transmembrane region" description="Helical" evidence="2">
    <location>
        <begin position="431"/>
        <end position="448"/>
    </location>
</feature>
<proteinExistence type="predicted"/>
<feature type="region of interest" description="Disordered" evidence="1">
    <location>
        <begin position="139"/>
        <end position="175"/>
    </location>
</feature>
<gene>
    <name evidence="3" type="ORF">TRV_03403</name>
</gene>
<dbReference type="Proteomes" id="UP000008383">
    <property type="component" value="Unassembled WGS sequence"/>
</dbReference>
<protein>
    <submittedName>
        <fullName evidence="3">Uncharacterized protein</fullName>
    </submittedName>
</protein>
<evidence type="ECO:0000256" key="1">
    <source>
        <dbReference type="SAM" id="MobiDB-lite"/>
    </source>
</evidence>
<accession>D4D8G7</accession>
<feature type="region of interest" description="Disordered" evidence="1">
    <location>
        <begin position="285"/>
        <end position="310"/>
    </location>
</feature>
<feature type="region of interest" description="Disordered" evidence="1">
    <location>
        <begin position="331"/>
        <end position="375"/>
    </location>
</feature>
<sequence length="493" mass="54272">MACTAIQPPSLSSSLSTLLSAASYTSSISNSNKQQNFDSRSYQTKMWRGYGFGSSAASSPVSPPSSFPQPAPPPPSPCDGLLDIYPRKTSFSTISGSNTSCAFPSWPNRSSLYSGSEDDSHGSASAYLSDEDLFPISSTSSSSNPMLAAMETPFGSDSFDDNENAIIGNPELTTEEQIRHMNETEDWRMRQYVQAQAQARALQALRAAQLAAVEHAQQWRKQLFLNLGFFQAIDHRLLSLLLLSTFSFVSSYDTNDFNESTCTTAAAPITSTITITVTVTIHRQPTNENKNRLPDESLPPRLRRDGGCPRLSEDAVTVTFAAKRPTNFFRAASSHRHRIPQQRPPSPSPSPASSASSSSLPVSRDKNSPSCPEAEADFGREGLAYVSDLSRRLMHARGPGHGVALLSHPLTAPFLPSFRAQPCLSLFDTQSLFFFFFYFFYFIFFFFIRDTRPLFLIISPFKPFLMSIQNTGQLPLPAPFFLFLHASPALIVV</sequence>
<keyword evidence="2" id="KW-1133">Transmembrane helix</keyword>
<evidence type="ECO:0000256" key="2">
    <source>
        <dbReference type="SAM" id="Phobius"/>
    </source>
</evidence>
<evidence type="ECO:0000313" key="4">
    <source>
        <dbReference type="Proteomes" id="UP000008383"/>
    </source>
</evidence>
<dbReference type="HOGENOM" id="CLU_553419_0_0_1"/>